<evidence type="ECO:0000313" key="11">
    <source>
        <dbReference type="EMBL" id="KAG6430638.1"/>
    </source>
</evidence>
<keyword evidence="7 10" id="KW-1133">Transmembrane helix</keyword>
<accession>A0A8X8YJB3</accession>
<evidence type="ECO:0000256" key="4">
    <source>
        <dbReference type="ARBA" id="ARBA00022640"/>
    </source>
</evidence>
<reference evidence="11" key="1">
    <citation type="submission" date="2018-01" db="EMBL/GenBank/DDBJ databases">
        <authorList>
            <person name="Mao J.F."/>
        </authorList>
    </citation>
    <scope>NUCLEOTIDE SEQUENCE</scope>
    <source>
        <strain evidence="11">Huo1</strain>
        <tissue evidence="11">Leaf</tissue>
    </source>
</reference>
<dbReference type="InterPro" id="IPR021825">
    <property type="entry name" value="RETICULATA-related"/>
</dbReference>
<comment type="subcellular location">
    <subcellularLocation>
        <location evidence="1">Plastid</location>
        <location evidence="1">Chloroplast membrane</location>
        <topology evidence="1">Multi-pass membrane protein</topology>
    </subcellularLocation>
</comment>
<evidence type="ECO:0000256" key="2">
    <source>
        <dbReference type="ARBA" id="ARBA00010793"/>
    </source>
</evidence>
<gene>
    <name evidence="11" type="ORF">SASPL_108710</name>
</gene>
<dbReference type="EMBL" id="PNBA02000003">
    <property type="protein sequence ID" value="KAG6430638.1"/>
    <property type="molecule type" value="Genomic_DNA"/>
</dbReference>
<dbReference type="PANTHER" id="PTHR31038:SF18">
    <property type="entry name" value="PROTEIN RETICULATA-RELATED 1, CHLOROPLASTIC"/>
    <property type="match status" value="1"/>
</dbReference>
<evidence type="ECO:0000256" key="3">
    <source>
        <dbReference type="ARBA" id="ARBA00022528"/>
    </source>
</evidence>
<organism evidence="11">
    <name type="scientific">Salvia splendens</name>
    <name type="common">Scarlet sage</name>
    <dbReference type="NCBI Taxonomy" id="180675"/>
    <lineage>
        <taxon>Eukaryota</taxon>
        <taxon>Viridiplantae</taxon>
        <taxon>Streptophyta</taxon>
        <taxon>Embryophyta</taxon>
        <taxon>Tracheophyta</taxon>
        <taxon>Spermatophyta</taxon>
        <taxon>Magnoliopsida</taxon>
        <taxon>eudicotyledons</taxon>
        <taxon>Gunneridae</taxon>
        <taxon>Pentapetalae</taxon>
        <taxon>asterids</taxon>
        <taxon>lamiids</taxon>
        <taxon>Lamiales</taxon>
        <taxon>Lamiaceae</taxon>
        <taxon>Nepetoideae</taxon>
        <taxon>Mentheae</taxon>
        <taxon>Salviinae</taxon>
        <taxon>Salvia</taxon>
        <taxon>Salvia subgen. Calosphace</taxon>
        <taxon>core Calosphace</taxon>
    </lineage>
</organism>
<evidence type="ECO:0000256" key="7">
    <source>
        <dbReference type="ARBA" id="ARBA00022989"/>
    </source>
</evidence>
<evidence type="ECO:0000256" key="1">
    <source>
        <dbReference type="ARBA" id="ARBA00004508"/>
    </source>
</evidence>
<keyword evidence="3" id="KW-0150">Chloroplast</keyword>
<feature type="compositionally biased region" description="Gly residues" evidence="9">
    <location>
        <begin position="103"/>
        <end position="131"/>
    </location>
</feature>
<evidence type="ECO:0000256" key="8">
    <source>
        <dbReference type="ARBA" id="ARBA00023136"/>
    </source>
</evidence>
<evidence type="ECO:0000256" key="10">
    <source>
        <dbReference type="SAM" id="Phobius"/>
    </source>
</evidence>
<dbReference type="Proteomes" id="UP000298416">
    <property type="component" value="Unassembled WGS sequence"/>
</dbReference>
<dbReference type="AlphaFoldDB" id="A0A8X8YJB3"/>
<dbReference type="GO" id="GO:0009706">
    <property type="term" value="C:chloroplast inner membrane"/>
    <property type="evidence" value="ECO:0007669"/>
    <property type="project" value="TreeGrafter"/>
</dbReference>
<name>A0A8X8YJB3_SALSN</name>
<evidence type="ECO:0000313" key="12">
    <source>
        <dbReference type="Proteomes" id="UP000298416"/>
    </source>
</evidence>
<dbReference type="PANTHER" id="PTHR31038">
    <property type="entry name" value="EXPRESSED PROTEIN-RELATED"/>
    <property type="match status" value="1"/>
</dbReference>
<proteinExistence type="inferred from homology"/>
<comment type="similarity">
    <text evidence="2">Belongs to the RETICULATA family.</text>
</comment>
<evidence type="ECO:0000256" key="6">
    <source>
        <dbReference type="ARBA" id="ARBA00022946"/>
    </source>
</evidence>
<evidence type="ECO:0000256" key="5">
    <source>
        <dbReference type="ARBA" id="ARBA00022692"/>
    </source>
</evidence>
<dbReference type="Pfam" id="PF11891">
    <property type="entry name" value="RETICULATA-like"/>
    <property type="match status" value="1"/>
</dbReference>
<comment type="caution">
    <text evidence="11">The sequence shown here is derived from an EMBL/GenBank/DDBJ whole genome shotgun (WGS) entry which is preliminary data.</text>
</comment>
<keyword evidence="4" id="KW-0934">Plastid</keyword>
<dbReference type="GO" id="GO:0099402">
    <property type="term" value="P:plant organ development"/>
    <property type="evidence" value="ECO:0007669"/>
    <property type="project" value="TreeGrafter"/>
</dbReference>
<feature type="transmembrane region" description="Helical" evidence="10">
    <location>
        <begin position="342"/>
        <end position="362"/>
    </location>
</feature>
<evidence type="ECO:0000256" key="9">
    <source>
        <dbReference type="SAM" id="MobiDB-lite"/>
    </source>
</evidence>
<sequence>MAGCSSIGIAHFKSLENGVVALDCFSSKTLLTSIFQCFNTNGSRTNLSLTCKNKRQTLVVVNAINPEADSNSTPLTTTIEIENYAANVVDKSYLSTPDSKTDVGGGGGGGGGGFIDGSGGNGKFSGGGGEGGGRDDGGDDYEEKEFGPILKFEEVIRETEARGASLPADMLEAAKTVGLRKLLLQRYLDLQGSAWPLGLLMRSSSMLRNRMLADPSFLFKIGTEVYNTLCLIPLPFAMHILFAIVIDSCCATFAEVKKRGKDFWAEFELYTADLLVGVVVNVALVGMLAPYARIGQLSASQGFLGRMQRGYAALPSSVFEAERPGSRFSVNQRIATYFYKGILYGLVGFGCGIVGQGIANLIMTAKRSIKKSEDDIPVPPLLKSAAVWGVFLAVSSNTRYQIINGLERIVEASPIGRKVPPVAMAFTVGVRFANNVYGGMQFVDWARLAGAQ</sequence>
<keyword evidence="6" id="KW-0809">Transit peptide</keyword>
<keyword evidence="5 10" id="KW-0812">Transmembrane</keyword>
<protein>
    <submittedName>
        <fullName evidence="11">Uncharacterized protein</fullName>
    </submittedName>
</protein>
<feature type="transmembrane region" description="Helical" evidence="10">
    <location>
        <begin position="274"/>
        <end position="294"/>
    </location>
</feature>
<reference evidence="11" key="2">
    <citation type="submission" date="2020-08" db="EMBL/GenBank/DDBJ databases">
        <title>Plant Genome Project.</title>
        <authorList>
            <person name="Zhang R.-G."/>
        </authorList>
    </citation>
    <scope>NUCLEOTIDE SEQUENCE</scope>
    <source>
        <strain evidence="11">Huo1</strain>
        <tissue evidence="11">Leaf</tissue>
    </source>
</reference>
<keyword evidence="12" id="KW-1185">Reference proteome</keyword>
<keyword evidence="8 10" id="KW-0472">Membrane</keyword>
<feature type="region of interest" description="Disordered" evidence="9">
    <location>
        <begin position="99"/>
        <end position="140"/>
    </location>
</feature>